<dbReference type="Gene3D" id="1.10.287.1490">
    <property type="match status" value="1"/>
</dbReference>
<evidence type="ECO:0000313" key="10">
    <source>
        <dbReference type="EMBL" id="JAG68222.1"/>
    </source>
</evidence>
<proteinExistence type="predicted"/>
<evidence type="ECO:0000256" key="2">
    <source>
        <dbReference type="ARBA" id="ARBA00004496"/>
    </source>
</evidence>
<evidence type="ECO:0000256" key="5">
    <source>
        <dbReference type="ARBA" id="ARBA00022553"/>
    </source>
</evidence>
<accession>A0A0B8RY05</accession>
<comment type="subcellular location">
    <subcellularLocation>
        <location evidence="1">Cell membrane</location>
    </subcellularLocation>
    <subcellularLocation>
        <location evidence="2">Cytoplasm</location>
    </subcellularLocation>
</comment>
<feature type="coiled-coil region" evidence="7">
    <location>
        <begin position="114"/>
        <end position="176"/>
    </location>
</feature>
<keyword evidence="3" id="KW-1003">Cell membrane</keyword>
<dbReference type="GO" id="GO:0005886">
    <property type="term" value="C:plasma membrane"/>
    <property type="evidence" value="ECO:0007669"/>
    <property type="project" value="UniProtKB-SubCell"/>
</dbReference>
<feature type="region of interest" description="Disordered" evidence="8">
    <location>
        <begin position="1"/>
        <end position="64"/>
    </location>
</feature>
<keyword evidence="4" id="KW-0963">Cytoplasm</keyword>
<dbReference type="EMBL" id="GBSH01000803">
    <property type="protein sequence ID" value="JAG68222.1"/>
    <property type="molecule type" value="Transcribed_RNA"/>
</dbReference>
<feature type="compositionally biased region" description="Pro residues" evidence="8">
    <location>
        <begin position="38"/>
        <end position="47"/>
    </location>
</feature>
<feature type="transmembrane region" description="Helical" evidence="9">
    <location>
        <begin position="72"/>
        <end position="93"/>
    </location>
</feature>
<evidence type="ECO:0000256" key="3">
    <source>
        <dbReference type="ARBA" id="ARBA00022475"/>
    </source>
</evidence>
<keyword evidence="9" id="KW-0812">Transmembrane</keyword>
<dbReference type="GO" id="GO:0005791">
    <property type="term" value="C:rough endoplasmic reticulum"/>
    <property type="evidence" value="ECO:0007669"/>
    <property type="project" value="TreeGrafter"/>
</dbReference>
<feature type="coiled-coil region" evidence="7">
    <location>
        <begin position="356"/>
        <end position="383"/>
    </location>
</feature>
<feature type="compositionally biased region" description="Polar residues" evidence="8">
    <location>
        <begin position="1"/>
        <end position="29"/>
    </location>
</feature>
<sequence>MSSSGAKQRSGKNSGNPASSEKGTHSNQPDDVAKKQSPPAPPPPPPAHSKGSKGGSPPSGGAKAASSCSCGAILNFLLSVTFLAAAAASGYYVHHLLGEVNQISLRQESFAKQREELASSLEGAVQKMQSLQSAFGGFELTLKNAQQKQEITEKTVRQGESEISRIGEVLQKLQNEILKDLSDGIHVVKDARERDFTSLENTVEERLTELTRSINDNIAEFTHIQKQSQDEINEVKKKVASLGETETYKHDLQVLKDTVDEMQRSLKAKAKTIETLQSTIDLMESDVLSEVKALVNLKQEHEKFKEVADTERLSLQTLEEKVLKAEESLSHLPLELKKLSDGLMHIKSSDGIQGSYAFTKDDIESLQKSNKELESRLRSIEENVQAPTSSFAQNTEGIESSIFKYDTKLAALEEGLGSVQSTIENDIRSLTDTVRSLGEAQLSIYGDVDELRRSLNDLPNNADALDHIQKQVLALLDQEKSSVNVGQSGDNNAELSSVKDSVDDVRSSLGQVESDVKMLRTAVDNLVAYSVKIETNENNVQTMKDSLDDIRNDLDRLFVKIENIHEIV</sequence>
<protein>
    <submittedName>
        <fullName evidence="10">Cytoskeleton-associated protein 4-like</fullName>
    </submittedName>
</protein>
<keyword evidence="9" id="KW-1133">Transmembrane helix</keyword>
<dbReference type="AlphaFoldDB" id="A0A0B8RY05"/>
<evidence type="ECO:0000256" key="4">
    <source>
        <dbReference type="ARBA" id="ARBA00022490"/>
    </source>
</evidence>
<evidence type="ECO:0000256" key="6">
    <source>
        <dbReference type="ARBA" id="ARBA00023136"/>
    </source>
</evidence>
<evidence type="ECO:0000256" key="9">
    <source>
        <dbReference type="SAM" id="Phobius"/>
    </source>
</evidence>
<organism evidence="10">
    <name type="scientific">Philothamnus irregularis</name>
    <name type="common">brown tree snake</name>
    <dbReference type="NCBI Taxonomy" id="1899461"/>
    <lineage>
        <taxon>Eukaryota</taxon>
        <taxon>Metazoa</taxon>
        <taxon>Chordata</taxon>
        <taxon>Craniata</taxon>
        <taxon>Vertebrata</taxon>
        <taxon>Euteleostomi</taxon>
        <taxon>Lepidosauria</taxon>
        <taxon>Squamata</taxon>
        <taxon>Bifurcata</taxon>
        <taxon>Unidentata</taxon>
        <taxon>Episquamata</taxon>
        <taxon>Toxicofera</taxon>
        <taxon>Serpentes</taxon>
        <taxon>Colubroidea</taxon>
        <taxon>Colubridae</taxon>
        <taxon>Colubrinae</taxon>
        <taxon>Philothamnus</taxon>
    </lineage>
</organism>
<dbReference type="PANTHER" id="PTHR45161:SF1">
    <property type="entry name" value="CYTOSKELETON-ASSOCIATED PROTEIN 4"/>
    <property type="match status" value="1"/>
</dbReference>
<dbReference type="PANTHER" id="PTHR45161">
    <property type="entry name" value="CYTOSKELETON-ASSOCIATED PROTEIN 4"/>
    <property type="match status" value="1"/>
</dbReference>
<keyword evidence="6 9" id="KW-0472">Membrane</keyword>
<evidence type="ECO:0000256" key="8">
    <source>
        <dbReference type="SAM" id="MobiDB-lite"/>
    </source>
</evidence>
<dbReference type="SUPFAM" id="SSF57997">
    <property type="entry name" value="Tropomyosin"/>
    <property type="match status" value="1"/>
</dbReference>
<evidence type="ECO:0000256" key="7">
    <source>
        <dbReference type="SAM" id="Coils"/>
    </source>
</evidence>
<keyword evidence="7" id="KW-0175">Coiled coil</keyword>
<reference evidence="10" key="1">
    <citation type="journal article" date="2014" name="BMC Genomics">
        <title>RNA-seq and high-definition mass spectrometry reveal the complex and divergent venoms of two rear-fanged colubrid snakes.</title>
        <authorList>
            <person name="McGivern J.J."/>
            <person name="Wray K.P."/>
            <person name="Margres M.J."/>
            <person name="Couch M.E."/>
            <person name="Mackessy S.P."/>
            <person name="Rokyta D.R."/>
        </authorList>
    </citation>
    <scope>NUCLEOTIDE SEQUENCE</scope>
    <source>
        <tissue evidence="10">Venom gland</tissue>
    </source>
</reference>
<evidence type="ECO:0000256" key="1">
    <source>
        <dbReference type="ARBA" id="ARBA00004236"/>
    </source>
</evidence>
<name>A0A0B8RY05_9SAUR</name>
<keyword evidence="5" id="KW-0597">Phosphoprotein</keyword>